<feature type="signal peptide" evidence="3">
    <location>
        <begin position="1"/>
        <end position="18"/>
    </location>
</feature>
<feature type="chain" id="PRO_5045329195" evidence="3">
    <location>
        <begin position="19"/>
        <end position="309"/>
    </location>
</feature>
<dbReference type="InterPro" id="IPR000073">
    <property type="entry name" value="AB_hydrolase_1"/>
</dbReference>
<dbReference type="Gene3D" id="3.40.50.1820">
    <property type="entry name" value="alpha/beta hydrolase"/>
    <property type="match status" value="1"/>
</dbReference>
<keyword evidence="2 5" id="KW-0378">Hydrolase</keyword>
<dbReference type="PRINTS" id="PR00793">
    <property type="entry name" value="PROAMNOPTASE"/>
</dbReference>
<evidence type="ECO:0000256" key="3">
    <source>
        <dbReference type="SAM" id="SignalP"/>
    </source>
</evidence>
<dbReference type="GO" id="GO:0016787">
    <property type="term" value="F:hydrolase activity"/>
    <property type="evidence" value="ECO:0007669"/>
    <property type="project" value="UniProtKB-KW"/>
</dbReference>
<dbReference type="Pfam" id="PF00561">
    <property type="entry name" value="Abhydrolase_1"/>
    <property type="match status" value="1"/>
</dbReference>
<evidence type="ECO:0000313" key="6">
    <source>
        <dbReference type="Proteomes" id="UP001165367"/>
    </source>
</evidence>
<feature type="domain" description="AB hydrolase-1" evidence="4">
    <location>
        <begin position="41"/>
        <end position="287"/>
    </location>
</feature>
<evidence type="ECO:0000259" key="4">
    <source>
        <dbReference type="Pfam" id="PF00561"/>
    </source>
</evidence>
<dbReference type="Proteomes" id="UP001165367">
    <property type="component" value="Unassembled WGS sequence"/>
</dbReference>
<dbReference type="InterPro" id="IPR050266">
    <property type="entry name" value="AB_hydrolase_sf"/>
</dbReference>
<accession>A0ABS9KKT5</accession>
<protein>
    <submittedName>
        <fullName evidence="5">Alpha/beta hydrolase</fullName>
    </submittedName>
</protein>
<reference evidence="5" key="1">
    <citation type="submission" date="2022-01" db="EMBL/GenBank/DDBJ databases">
        <authorList>
            <person name="Jo J.-H."/>
            <person name="Im W.-T."/>
        </authorList>
    </citation>
    <scope>NUCLEOTIDE SEQUENCE</scope>
    <source>
        <strain evidence="5">NA20</strain>
    </source>
</reference>
<evidence type="ECO:0000256" key="2">
    <source>
        <dbReference type="ARBA" id="ARBA00022801"/>
    </source>
</evidence>
<evidence type="ECO:0000313" key="5">
    <source>
        <dbReference type="EMBL" id="MCG2612940.1"/>
    </source>
</evidence>
<dbReference type="SUPFAM" id="SSF53474">
    <property type="entry name" value="alpha/beta-Hydrolases"/>
    <property type="match status" value="1"/>
</dbReference>
<gene>
    <name evidence="5" type="ORF">LZZ85_01570</name>
</gene>
<comment type="similarity">
    <text evidence="1">Belongs to the peptidase S33 family.</text>
</comment>
<comment type="caution">
    <text evidence="5">The sequence shown here is derived from an EMBL/GenBank/DDBJ whole genome shotgun (WGS) entry which is preliminary data.</text>
</comment>
<dbReference type="PANTHER" id="PTHR43798">
    <property type="entry name" value="MONOACYLGLYCEROL LIPASE"/>
    <property type="match status" value="1"/>
</dbReference>
<evidence type="ECO:0000256" key="1">
    <source>
        <dbReference type="ARBA" id="ARBA00010088"/>
    </source>
</evidence>
<dbReference type="PANTHER" id="PTHR43798:SF33">
    <property type="entry name" value="HYDROLASE, PUTATIVE (AFU_ORTHOLOGUE AFUA_2G14860)-RELATED"/>
    <property type="match status" value="1"/>
</dbReference>
<organism evidence="5 6">
    <name type="scientific">Terrimonas ginsenosidimutans</name>
    <dbReference type="NCBI Taxonomy" id="2908004"/>
    <lineage>
        <taxon>Bacteria</taxon>
        <taxon>Pseudomonadati</taxon>
        <taxon>Bacteroidota</taxon>
        <taxon>Chitinophagia</taxon>
        <taxon>Chitinophagales</taxon>
        <taxon>Chitinophagaceae</taxon>
        <taxon>Terrimonas</taxon>
    </lineage>
</organism>
<proteinExistence type="inferred from homology"/>
<dbReference type="InterPro" id="IPR002410">
    <property type="entry name" value="Peptidase_S33"/>
</dbReference>
<dbReference type="EMBL" id="JAKLTR010000001">
    <property type="protein sequence ID" value="MCG2612940.1"/>
    <property type="molecule type" value="Genomic_DNA"/>
</dbReference>
<dbReference type="InterPro" id="IPR029058">
    <property type="entry name" value="AB_hydrolase_fold"/>
</dbReference>
<name>A0ABS9KKT5_9BACT</name>
<keyword evidence="3" id="KW-0732">Signal</keyword>
<dbReference type="RefSeq" id="WP_237868166.1">
    <property type="nucleotide sequence ID" value="NZ_JAKLTR010000001.1"/>
</dbReference>
<keyword evidence="6" id="KW-1185">Reference proteome</keyword>
<sequence length="309" mass="34620">MRKLLALILSFMAFYATAQEADSIVLKNAVLYYYSYGSGEAVIILSGGPGVSAHQEDDLAIVLSKKYRAILFDQRGTGRSRVQPFDSTTINLGTALSDLDTLRKHLKQKQLTISGHSWGAILAAAYAEKYPANVRSLMLIGPGELDLQMTPVVNASIHVRDQIADDSAFYYWSDSARAAAEPARSDSVLRRITWSNFTCDRKKLDSVMIQVNHGSYSRKMGSLMWYSLVKQKFNIVQSLRKKYKGDALIIFGWQDPVGSITYPMYEKAFPKATIKGINKCGHMPSVEQPTVFYEAILNFLDKRPPLKNR</sequence>